<dbReference type="RefSeq" id="WP_272775501.1">
    <property type="nucleotide sequence ID" value="NZ_JAQQLI010000003.1"/>
</dbReference>
<sequence>MKVKVAKWGNSLGVRLPKAAAEAAGLLPGTELEVEVEGNTLRLRPAWKSSKQLYAEMIAEMDRLGPENRPDVVDWGPDVGAEIIDDDYSRGLLPTPGWGPGMGGSASDPRPRAKRRQARGGPHRS</sequence>
<dbReference type="Pfam" id="PF04014">
    <property type="entry name" value="MazE_antitoxin"/>
    <property type="match status" value="1"/>
</dbReference>
<dbReference type="InterPro" id="IPR007159">
    <property type="entry name" value="SpoVT-AbrB_dom"/>
</dbReference>
<feature type="compositionally biased region" description="Basic residues" evidence="1">
    <location>
        <begin position="112"/>
        <end position="125"/>
    </location>
</feature>
<organism evidence="3 4">
    <name type="scientific">Rhodoplanes tepidamans</name>
    <name type="common">Rhodoplanes cryptolactis</name>
    <dbReference type="NCBI Taxonomy" id="200616"/>
    <lineage>
        <taxon>Bacteria</taxon>
        <taxon>Pseudomonadati</taxon>
        <taxon>Pseudomonadota</taxon>
        <taxon>Alphaproteobacteria</taxon>
        <taxon>Hyphomicrobiales</taxon>
        <taxon>Nitrobacteraceae</taxon>
        <taxon>Rhodoplanes</taxon>
    </lineage>
</organism>
<dbReference type="PANTHER" id="PTHR40516">
    <property type="entry name" value="ANTITOXIN CHPS-RELATED"/>
    <property type="match status" value="1"/>
</dbReference>
<dbReference type="SUPFAM" id="SSF89447">
    <property type="entry name" value="AbrB/MazE/MraZ-like"/>
    <property type="match status" value="1"/>
</dbReference>
<proteinExistence type="predicted"/>
<evidence type="ECO:0000313" key="3">
    <source>
        <dbReference type="EMBL" id="MDC7784650.1"/>
    </source>
</evidence>
<gene>
    <name evidence="3" type="ORF">PQJ73_03055</name>
</gene>
<keyword evidence="3" id="KW-0238">DNA-binding</keyword>
<keyword evidence="4" id="KW-1185">Reference proteome</keyword>
<evidence type="ECO:0000256" key="1">
    <source>
        <dbReference type="SAM" id="MobiDB-lite"/>
    </source>
</evidence>
<reference evidence="3" key="2">
    <citation type="submission" date="2023-02" db="EMBL/GenBank/DDBJ databases">
        <authorList>
            <person name="Rayyan A."/>
            <person name="Meyer T."/>
            <person name="Kyndt J.A."/>
        </authorList>
    </citation>
    <scope>NUCLEOTIDE SEQUENCE</scope>
    <source>
        <strain evidence="3">DSM 9987</strain>
    </source>
</reference>
<protein>
    <submittedName>
        <fullName evidence="3">AbrB/MazE/SpoVT family DNA-binding domain-containing protein</fullName>
    </submittedName>
</protein>
<dbReference type="GO" id="GO:0003677">
    <property type="term" value="F:DNA binding"/>
    <property type="evidence" value="ECO:0007669"/>
    <property type="project" value="UniProtKB-KW"/>
</dbReference>
<evidence type="ECO:0000313" key="4">
    <source>
        <dbReference type="Proteomes" id="UP001165652"/>
    </source>
</evidence>
<dbReference type="Gene3D" id="2.10.260.10">
    <property type="match status" value="1"/>
</dbReference>
<evidence type="ECO:0000259" key="2">
    <source>
        <dbReference type="SMART" id="SM00966"/>
    </source>
</evidence>
<dbReference type="InterPro" id="IPR037914">
    <property type="entry name" value="SpoVT-AbrB_sf"/>
</dbReference>
<dbReference type="InterPro" id="IPR039052">
    <property type="entry name" value="Antitox_PemI-like"/>
</dbReference>
<dbReference type="SMART" id="SM00966">
    <property type="entry name" value="SpoVT_AbrB"/>
    <property type="match status" value="1"/>
</dbReference>
<feature type="domain" description="SpoVT-AbrB" evidence="2">
    <location>
        <begin position="6"/>
        <end position="51"/>
    </location>
</feature>
<comment type="caution">
    <text evidence="3">The sequence shown here is derived from an EMBL/GenBank/DDBJ whole genome shotgun (WGS) entry which is preliminary data.</text>
</comment>
<dbReference type="EMBL" id="JAQQLI010000003">
    <property type="protein sequence ID" value="MDC7784650.1"/>
    <property type="molecule type" value="Genomic_DNA"/>
</dbReference>
<dbReference type="Proteomes" id="UP001165652">
    <property type="component" value="Unassembled WGS sequence"/>
</dbReference>
<accession>A0ABT5J4T7</accession>
<reference evidence="3" key="1">
    <citation type="journal article" date="2023" name="Microbiol Resour">
        <title>Genome Sequences of Rhodoplanes serenus and Two Thermotolerant Strains, Rhodoplanes tepidamans and 'Rhodoplanes cryptolactis,' Further Refine the Genus.</title>
        <authorList>
            <person name="Rayyan A.A."/>
            <person name="Kyndt J.A."/>
        </authorList>
    </citation>
    <scope>NUCLEOTIDE SEQUENCE</scope>
    <source>
        <strain evidence="3">DSM 9987</strain>
    </source>
</reference>
<dbReference type="PANTHER" id="PTHR40516:SF1">
    <property type="entry name" value="ANTITOXIN CHPS-RELATED"/>
    <property type="match status" value="1"/>
</dbReference>
<feature type="region of interest" description="Disordered" evidence="1">
    <location>
        <begin position="86"/>
        <end position="125"/>
    </location>
</feature>
<name>A0ABT5J4T7_RHOTP</name>